<dbReference type="HOGENOM" id="CLU_709348_0_0_7"/>
<evidence type="ECO:0008006" key="5">
    <source>
        <dbReference type="Google" id="ProtNLM"/>
    </source>
</evidence>
<dbReference type="RefSeq" id="WP_023927694.1">
    <property type="nucleotide sequence ID" value="NZ_KI669454.1"/>
</dbReference>
<feature type="compositionally biased region" description="Low complexity" evidence="1">
    <location>
        <begin position="48"/>
        <end position="59"/>
    </location>
</feature>
<feature type="compositionally biased region" description="Polar residues" evidence="1">
    <location>
        <begin position="1"/>
        <end position="16"/>
    </location>
</feature>
<accession>V8CBV8</accession>
<evidence type="ECO:0000313" key="4">
    <source>
        <dbReference type="Proteomes" id="UP000018731"/>
    </source>
</evidence>
<feature type="compositionally biased region" description="Polar residues" evidence="1">
    <location>
        <begin position="66"/>
        <end position="105"/>
    </location>
</feature>
<evidence type="ECO:0000256" key="2">
    <source>
        <dbReference type="SAM" id="SignalP"/>
    </source>
</evidence>
<feature type="region of interest" description="Disordered" evidence="1">
    <location>
        <begin position="48"/>
        <end position="148"/>
    </location>
</feature>
<protein>
    <recommendedName>
        <fullName evidence="5">Outer membrane protein beta-barrel domain-containing protein</fullName>
    </recommendedName>
</protein>
<organism evidence="3 4">
    <name type="scientific">Helicobacter macacae MIT 99-5501</name>
    <dbReference type="NCBI Taxonomy" id="1357400"/>
    <lineage>
        <taxon>Bacteria</taxon>
        <taxon>Pseudomonadati</taxon>
        <taxon>Campylobacterota</taxon>
        <taxon>Epsilonproteobacteria</taxon>
        <taxon>Campylobacterales</taxon>
        <taxon>Helicobacteraceae</taxon>
        <taxon>Helicobacter</taxon>
    </lineage>
</organism>
<dbReference type="Proteomes" id="UP000018731">
    <property type="component" value="Unassembled WGS sequence"/>
</dbReference>
<dbReference type="Gene3D" id="2.40.160.20">
    <property type="match status" value="1"/>
</dbReference>
<dbReference type="AlphaFoldDB" id="V8CBV8"/>
<proteinExistence type="predicted"/>
<dbReference type="Pfam" id="PF01856">
    <property type="entry name" value="HP_OMP"/>
    <property type="match status" value="1"/>
</dbReference>
<feature type="compositionally biased region" description="Basic and acidic residues" evidence="1">
    <location>
        <begin position="139"/>
        <end position="148"/>
    </location>
</feature>
<keyword evidence="2" id="KW-0732">Signal</keyword>
<feature type="compositionally biased region" description="Polar residues" evidence="1">
    <location>
        <begin position="119"/>
        <end position="138"/>
    </location>
</feature>
<reference evidence="3 4" key="1">
    <citation type="journal article" date="2014" name="Genome Announc.">
        <title>Draft genome sequences of six enterohepatic helicobacter species isolated from humans and one from rhesus macaques.</title>
        <authorList>
            <person name="Shen Z."/>
            <person name="Sheh A."/>
            <person name="Young S.K."/>
            <person name="Abouelliel A."/>
            <person name="Ward D.V."/>
            <person name="Earl A.M."/>
            <person name="Fox J.G."/>
        </authorList>
    </citation>
    <scope>NUCLEOTIDE SEQUENCE [LARGE SCALE GENOMIC DNA]</scope>
    <source>
        <strain evidence="3 4">MIT 99-5501</strain>
    </source>
</reference>
<keyword evidence="4" id="KW-1185">Reference proteome</keyword>
<dbReference type="OrthoDB" id="5319509at2"/>
<name>V8CBV8_9HELI</name>
<feature type="chain" id="PRO_5004767431" description="Outer membrane protein beta-barrel domain-containing protein" evidence="2">
    <location>
        <begin position="44"/>
        <end position="389"/>
    </location>
</feature>
<feature type="region of interest" description="Disordered" evidence="1">
    <location>
        <begin position="1"/>
        <end position="21"/>
    </location>
</feature>
<evidence type="ECO:0000256" key="1">
    <source>
        <dbReference type="SAM" id="MobiDB-lite"/>
    </source>
</evidence>
<feature type="region of interest" description="Disordered" evidence="1">
    <location>
        <begin position="346"/>
        <end position="367"/>
    </location>
</feature>
<feature type="signal peptide" evidence="2">
    <location>
        <begin position="1"/>
        <end position="43"/>
    </location>
</feature>
<dbReference type="EMBL" id="AZJI01000004">
    <property type="protein sequence ID" value="ETD24221.1"/>
    <property type="molecule type" value="Genomic_DNA"/>
</dbReference>
<evidence type="ECO:0000313" key="3">
    <source>
        <dbReference type="EMBL" id="ETD24221.1"/>
    </source>
</evidence>
<dbReference type="InterPro" id="IPR002718">
    <property type="entry name" value="OMP_Helicobacter"/>
</dbReference>
<gene>
    <name evidence="3" type="ORF">HMPREF2086_00971</name>
</gene>
<dbReference type="PATRIC" id="fig|1357400.3.peg.1328"/>
<comment type="caution">
    <text evidence="3">The sequence shown here is derived from an EMBL/GenBank/DDBJ whole genome shotgun (WGS) entry which is preliminary data.</text>
</comment>
<sequence>MLTTTKNCNHTPNNNPKHTKLKPLGKVLLASAFALSVLSIANAQPEAQNEAQAPANTQEATKEATQEATQEATNQSAQEAASEATNETSQAQTLNQKEPVQSISTPCGEGCGVPHTHTQESADTLGTGENTQEQLAQEEQTRPFEIEPMNKEKSGVFVGLSIGVASLSYNGAISYLATPTGGAQNTYTSSASLDRATGIYGILVGYKHAITGGFGLRYYADFNYSYAHQNKIWGMNYNLNIDGLLNIVEKNNNFFGFFAGVGLGAQSYGWSNKLLENMLEAAGDAAGSGGVTLAPTTLPTNYKGKKFSNPKTSFNVAINFGVRANLAKHHDVELGVRFRPVRATLGKPDKMESKPANGGGNGNGETTQVGTKAVVGSNYDIFFRYNFVF</sequence>